<name>A0ACC2UCA5_9FUNG</name>
<evidence type="ECO:0000313" key="2">
    <source>
        <dbReference type="Proteomes" id="UP001165960"/>
    </source>
</evidence>
<comment type="caution">
    <text evidence="1">The sequence shown here is derived from an EMBL/GenBank/DDBJ whole genome shotgun (WGS) entry which is preliminary data.</text>
</comment>
<dbReference type="Proteomes" id="UP001165960">
    <property type="component" value="Unassembled WGS sequence"/>
</dbReference>
<organism evidence="1 2">
    <name type="scientific">Entomophthora muscae</name>
    <dbReference type="NCBI Taxonomy" id="34485"/>
    <lineage>
        <taxon>Eukaryota</taxon>
        <taxon>Fungi</taxon>
        <taxon>Fungi incertae sedis</taxon>
        <taxon>Zoopagomycota</taxon>
        <taxon>Entomophthoromycotina</taxon>
        <taxon>Entomophthoromycetes</taxon>
        <taxon>Entomophthorales</taxon>
        <taxon>Entomophthoraceae</taxon>
        <taxon>Entomophthora</taxon>
    </lineage>
</organism>
<reference evidence="1" key="1">
    <citation type="submission" date="2022-04" db="EMBL/GenBank/DDBJ databases">
        <title>Genome of the entomopathogenic fungus Entomophthora muscae.</title>
        <authorList>
            <person name="Elya C."/>
            <person name="Lovett B.R."/>
            <person name="Lee E."/>
            <person name="Macias A.M."/>
            <person name="Hajek A.E."/>
            <person name="De Bivort B.L."/>
            <person name="Kasson M.T."/>
            <person name="De Fine Licht H.H."/>
            <person name="Stajich J.E."/>
        </authorList>
    </citation>
    <scope>NUCLEOTIDE SEQUENCE</scope>
    <source>
        <strain evidence="1">Berkeley</strain>
    </source>
</reference>
<keyword evidence="2" id="KW-1185">Reference proteome</keyword>
<evidence type="ECO:0000313" key="1">
    <source>
        <dbReference type="EMBL" id="KAJ9084419.1"/>
    </source>
</evidence>
<gene>
    <name evidence="1" type="ORF">DSO57_1024733</name>
</gene>
<sequence length="811" mass="92577">MVSFDDFKPPSSVISLSSLLYQNVTVFVACIGLLSVFCLLRPNNGAVYQRRRKLADESKTFPKLPPDLFSWIFVVWRTSEEEILQKCGLDAVMLLRLVRLGISYALCMVPFGLALVGVNYHAEKDLKSHSQSNGFNLQRLTITNVEKHSFIWVHIAFSWVSFFIIGAWLYKNNHDFLRLRKAYFSSEEYQSDLSSRTLFFYHLPSRCQTPTGLNEFLSGLPYRLQSTHVSLARSVGHLHELIWEFNYLVRNLERSISSFVDKEGRVIGPRPTHKLYTSLFSPLGKKVDSIDFYSNKIQELFYEIKEVKNYVGDLPPIQAGFATFESAYVAHAVVQALLPGVGGIMKGYKPLPEVRLAPKSGDIIWSNLNMSRREVKWRSIIFTGIFLVVLIGGAFPLALLGMFATVDGFRELFGKNMVLGGLSKALIEGFLSPLLMILSMVMVRLLLRKLSINQSAMTHSLVDRRLLAKYYTFLLFNHLIVFSALQTYPVARDAIRFLKPKGIGEFLFAIKELIPNLGVHFTRVIIQSSSFWINQMVLRTTGYFFELIQVVTLTRRFLQKHFVRLSPRDLSEATLPQPFEYPVAYALQCFNITILLLFGIASPLIIPFCLFNLFVSFFVYKHQIMFVYQSKVETGGRLWITAFNHLLSAIILSQFFLLLVFLLSGVKDEQWRVILPLPFLTVVVALSHQSWLLSKYEYIDWREKTAHQSPDKPHNASFERDFHHAVFEQELLGLELSRTVLSAVPEVSRLNTLLSSIHAANQSKSGVSMYKRSSPSSSREFDGTLNDSCSESGSLIELLDRNVDQGNRLRY</sequence>
<dbReference type="EMBL" id="QTSX02000845">
    <property type="protein sequence ID" value="KAJ9084419.1"/>
    <property type="molecule type" value="Genomic_DNA"/>
</dbReference>
<protein>
    <submittedName>
        <fullName evidence="1">Uncharacterized protein</fullName>
    </submittedName>
</protein>
<proteinExistence type="predicted"/>
<accession>A0ACC2UCA5</accession>